<dbReference type="RefSeq" id="WP_121163957.1">
    <property type="nucleotide sequence ID" value="NZ_RAPE01000001.1"/>
</dbReference>
<comment type="similarity">
    <text evidence="13">Belongs to the NiCoT transporter (TC 2.A.52) family.</text>
</comment>
<keyword evidence="9" id="KW-0406">Ion transport</keyword>
<accession>A0A3A8AYW0</accession>
<evidence type="ECO:0000256" key="9">
    <source>
        <dbReference type="ARBA" id="ARBA00023065"/>
    </source>
</evidence>
<dbReference type="InterPro" id="IPR051224">
    <property type="entry name" value="NiCoT_RcnA"/>
</dbReference>
<dbReference type="Proteomes" id="UP000281128">
    <property type="component" value="Unassembled WGS sequence"/>
</dbReference>
<evidence type="ECO:0000256" key="2">
    <source>
        <dbReference type="ARBA" id="ARBA00004651"/>
    </source>
</evidence>
<evidence type="ECO:0000256" key="4">
    <source>
        <dbReference type="ARBA" id="ARBA00022448"/>
    </source>
</evidence>
<evidence type="ECO:0000256" key="6">
    <source>
        <dbReference type="ARBA" id="ARBA00022596"/>
    </source>
</evidence>
<comment type="caution">
    <text evidence="14">The sequence shown here is derived from an EMBL/GenBank/DDBJ whole genome shotgun (WGS) entry which is preliminary data.</text>
</comment>
<keyword evidence="3" id="KW-0171">Cobalt transport</keyword>
<keyword evidence="7 13" id="KW-0812">Transmembrane</keyword>
<evidence type="ECO:0000256" key="8">
    <source>
        <dbReference type="ARBA" id="ARBA00022989"/>
    </source>
</evidence>
<dbReference type="InterPro" id="IPR011541">
    <property type="entry name" value="Ni/Co_transpt_high_affinity"/>
</dbReference>
<comment type="function">
    <text evidence="1">Efflux system for nickel and cobalt.</text>
</comment>
<keyword evidence="5" id="KW-1003">Cell membrane</keyword>
<reference evidence="14 15" key="1">
    <citation type="submission" date="2018-09" db="EMBL/GenBank/DDBJ databases">
        <title>Roseovarius spongiae sp. nov., isolated from a marine sponge.</title>
        <authorList>
            <person name="Zhuang L."/>
            <person name="Luo L."/>
        </authorList>
    </citation>
    <scope>NUCLEOTIDE SEQUENCE [LARGE SCALE GENOMIC DNA]</scope>
    <source>
        <strain evidence="14 15">HN-E21</strain>
    </source>
</reference>
<dbReference type="PANTHER" id="PTHR40659">
    <property type="entry name" value="NICKEL/COBALT EFFLUX SYSTEM RCNA"/>
    <property type="match status" value="1"/>
</dbReference>
<dbReference type="GO" id="GO:0046583">
    <property type="term" value="F:monoatomic cation efflux transmembrane transporter activity"/>
    <property type="evidence" value="ECO:0007669"/>
    <property type="project" value="TreeGrafter"/>
</dbReference>
<proteinExistence type="inferred from homology"/>
<dbReference type="AlphaFoldDB" id="A0A3A8AYW0"/>
<evidence type="ECO:0000256" key="3">
    <source>
        <dbReference type="ARBA" id="ARBA00022426"/>
    </source>
</evidence>
<organism evidence="14 15">
    <name type="scientific">Roseovarius spongiae</name>
    <dbReference type="NCBI Taxonomy" id="2320272"/>
    <lineage>
        <taxon>Bacteria</taxon>
        <taxon>Pseudomonadati</taxon>
        <taxon>Pseudomonadota</taxon>
        <taxon>Alphaproteobacteria</taxon>
        <taxon>Rhodobacterales</taxon>
        <taxon>Roseobacteraceae</taxon>
        <taxon>Roseovarius</taxon>
    </lineage>
</organism>
<keyword evidence="15" id="KW-1185">Reference proteome</keyword>
<evidence type="ECO:0000256" key="1">
    <source>
        <dbReference type="ARBA" id="ARBA00002510"/>
    </source>
</evidence>
<feature type="transmembrane region" description="Helical" evidence="13">
    <location>
        <begin position="203"/>
        <end position="225"/>
    </location>
</feature>
<evidence type="ECO:0000256" key="12">
    <source>
        <dbReference type="ARBA" id="ARBA00023285"/>
    </source>
</evidence>
<comment type="subcellular location">
    <subcellularLocation>
        <location evidence="2 13">Cell membrane</location>
        <topology evidence="2 13">Multi-pass membrane protein</topology>
    </subcellularLocation>
</comment>
<keyword evidence="6" id="KW-0533">Nickel</keyword>
<keyword evidence="4 13" id="KW-0813">Transport</keyword>
<evidence type="ECO:0000256" key="11">
    <source>
        <dbReference type="ARBA" id="ARBA00023136"/>
    </source>
</evidence>
<keyword evidence="12" id="KW-0170">Cobalt</keyword>
<dbReference type="GO" id="GO:0005886">
    <property type="term" value="C:plasma membrane"/>
    <property type="evidence" value="ECO:0007669"/>
    <property type="project" value="UniProtKB-SubCell"/>
</dbReference>
<keyword evidence="11 13" id="KW-0472">Membrane</keyword>
<evidence type="ECO:0000256" key="5">
    <source>
        <dbReference type="ARBA" id="ARBA00022475"/>
    </source>
</evidence>
<evidence type="ECO:0000313" key="15">
    <source>
        <dbReference type="Proteomes" id="UP000281128"/>
    </source>
</evidence>
<dbReference type="GO" id="GO:0006824">
    <property type="term" value="P:cobalt ion transport"/>
    <property type="evidence" value="ECO:0007669"/>
    <property type="project" value="UniProtKB-KW"/>
</dbReference>
<evidence type="ECO:0000256" key="13">
    <source>
        <dbReference type="RuleBase" id="RU362101"/>
    </source>
</evidence>
<dbReference type="OrthoDB" id="9812956at2"/>
<dbReference type="EMBL" id="RAPE01000001">
    <property type="protein sequence ID" value="RKF16699.1"/>
    <property type="molecule type" value="Genomic_DNA"/>
</dbReference>
<sequence length="302" mass="31142">MQLKAYRLFAVVLAVGVGLWLVLPWDQLLRWAASEQREFQNAMARALRAVRAGEPAALLTLCAATAGYGVVHAIGPGHGKVLIGGAALASGSTFQRLAGLTVLSSLAQAGTAIVLVGLLVFALRFNARDAAELTETWLAPLSAIAIALIGLVLVLRGVRALHKRSGAATDDTAQDQHKGACGCGHAHAPTVEEVRSLNSMREALAIVASIAIRPCTGALFVLVIAARFDAFGAGVLAVLAMALGTAATILTVAAGGRLARLFVVMGQSTKSVQALNLSAMLHILGGGLILGLSMLFLAPYLT</sequence>
<keyword evidence="8 13" id="KW-1133">Transmembrane helix</keyword>
<name>A0A3A8AYW0_9RHOB</name>
<evidence type="ECO:0000313" key="14">
    <source>
        <dbReference type="EMBL" id="RKF16699.1"/>
    </source>
</evidence>
<feature type="transmembrane region" description="Helical" evidence="13">
    <location>
        <begin position="137"/>
        <end position="155"/>
    </location>
</feature>
<feature type="transmembrane region" description="Helical" evidence="13">
    <location>
        <begin position="231"/>
        <end position="253"/>
    </location>
</feature>
<feature type="transmembrane region" description="Helical" evidence="13">
    <location>
        <begin position="6"/>
        <end position="23"/>
    </location>
</feature>
<evidence type="ECO:0000256" key="7">
    <source>
        <dbReference type="ARBA" id="ARBA00022692"/>
    </source>
</evidence>
<feature type="transmembrane region" description="Helical" evidence="13">
    <location>
        <begin position="274"/>
        <end position="301"/>
    </location>
</feature>
<dbReference type="PANTHER" id="PTHR40659:SF1">
    <property type="entry name" value="NICKEL_COBALT EFFLUX SYSTEM RCNA"/>
    <property type="match status" value="1"/>
</dbReference>
<protein>
    <recommendedName>
        <fullName evidence="13">Nickel/cobalt efflux system</fullName>
    </recommendedName>
</protein>
<dbReference type="Pfam" id="PF03824">
    <property type="entry name" value="NicO"/>
    <property type="match status" value="1"/>
</dbReference>
<dbReference type="GO" id="GO:0032025">
    <property type="term" value="P:response to cobalt ion"/>
    <property type="evidence" value="ECO:0007669"/>
    <property type="project" value="TreeGrafter"/>
</dbReference>
<dbReference type="GO" id="GO:0010045">
    <property type="term" value="P:response to nickel cation"/>
    <property type="evidence" value="ECO:0007669"/>
    <property type="project" value="TreeGrafter"/>
</dbReference>
<evidence type="ECO:0000256" key="10">
    <source>
        <dbReference type="ARBA" id="ARBA00023112"/>
    </source>
</evidence>
<gene>
    <name evidence="14" type="ORF">D6850_03945</name>
</gene>
<keyword evidence="10" id="KW-0921">Nickel transport</keyword>
<dbReference type="GO" id="GO:0015099">
    <property type="term" value="F:nickel cation transmembrane transporter activity"/>
    <property type="evidence" value="ECO:0007669"/>
    <property type="project" value="UniProtKB-UniRule"/>
</dbReference>
<feature type="transmembrane region" description="Helical" evidence="13">
    <location>
        <begin position="97"/>
        <end position="125"/>
    </location>
</feature>